<accession>A0A158H080</accession>
<sequence length="89" mass="10015">MGHAVSPRRNVLQAHFAMRAVQFSLRINCIDTREVLKRRRPALSVLLETLMQKTSAAAAHKNIYQPFQFGKPSDTKTYCKVGPATLLAF</sequence>
<protein>
    <submittedName>
        <fullName evidence="1">Uncharacterized protein</fullName>
    </submittedName>
</protein>
<gene>
    <name evidence="1" type="ORF">AWB64_03812</name>
</gene>
<evidence type="ECO:0000313" key="2">
    <source>
        <dbReference type="Proteomes" id="UP000054893"/>
    </source>
</evidence>
<organism evidence="1 2">
    <name type="scientific">Caballeronia sordidicola</name>
    <name type="common">Burkholderia sordidicola</name>
    <dbReference type="NCBI Taxonomy" id="196367"/>
    <lineage>
        <taxon>Bacteria</taxon>
        <taxon>Pseudomonadati</taxon>
        <taxon>Pseudomonadota</taxon>
        <taxon>Betaproteobacteria</taxon>
        <taxon>Burkholderiales</taxon>
        <taxon>Burkholderiaceae</taxon>
        <taxon>Caballeronia</taxon>
    </lineage>
</organism>
<reference evidence="1 2" key="1">
    <citation type="submission" date="2016-01" db="EMBL/GenBank/DDBJ databases">
        <authorList>
            <person name="Oliw E.H."/>
        </authorList>
    </citation>
    <scope>NUCLEOTIDE SEQUENCE [LARGE SCALE GENOMIC DNA]</scope>
    <source>
        <strain evidence="1">LMG 22029</strain>
    </source>
</reference>
<evidence type="ECO:0000313" key="1">
    <source>
        <dbReference type="EMBL" id="SAL37259.1"/>
    </source>
</evidence>
<dbReference type="EMBL" id="FCOC02000012">
    <property type="protein sequence ID" value="SAL37259.1"/>
    <property type="molecule type" value="Genomic_DNA"/>
</dbReference>
<name>A0A158H080_CABSO</name>
<proteinExistence type="predicted"/>
<dbReference type="Proteomes" id="UP000054893">
    <property type="component" value="Unassembled WGS sequence"/>
</dbReference>
<dbReference type="AlphaFoldDB" id="A0A158H080"/>